<sequence>MSGRSSTEMSSAVIMAAIALRSTGSVVRFHSRRVGGRDSVVRRT</sequence>
<dbReference type="Proteomes" id="UP000013525">
    <property type="component" value="Unassembled WGS sequence"/>
</dbReference>
<gene>
    <name evidence="1" type="ORF">Rrhod_4254</name>
</gene>
<dbReference type="EMBL" id="APMY01000131">
    <property type="protein sequence ID" value="EOM74452.1"/>
    <property type="molecule type" value="Genomic_DNA"/>
</dbReference>
<dbReference type="AlphaFoldDB" id="R7WHE0"/>
<evidence type="ECO:0000313" key="2">
    <source>
        <dbReference type="Proteomes" id="UP000013525"/>
    </source>
</evidence>
<proteinExistence type="predicted"/>
<accession>R7WHE0</accession>
<organism evidence="1 2">
    <name type="scientific">Rhodococcus rhodnii LMG 5362</name>
    <dbReference type="NCBI Taxonomy" id="1273125"/>
    <lineage>
        <taxon>Bacteria</taxon>
        <taxon>Bacillati</taxon>
        <taxon>Actinomycetota</taxon>
        <taxon>Actinomycetes</taxon>
        <taxon>Mycobacteriales</taxon>
        <taxon>Nocardiaceae</taxon>
        <taxon>Rhodococcus</taxon>
    </lineage>
</organism>
<reference evidence="1 2" key="1">
    <citation type="journal article" date="2013" name="Genome Announc.">
        <title>Draft Genome Sequence of Rhodococcus rhodnii Strain LMG5362, a Symbiont of Rhodnius prolixus (Hemiptera, Reduviidae, Triatominae), the Principle Vector of Trypanosoma cruzi.</title>
        <authorList>
            <person name="Pachebat J.A."/>
            <person name="van Keulen G."/>
            <person name="Whitten M.M."/>
            <person name="Girdwood S."/>
            <person name="Del Sol R."/>
            <person name="Dyson P.J."/>
            <person name="Facey P.D."/>
        </authorList>
    </citation>
    <scope>NUCLEOTIDE SEQUENCE [LARGE SCALE GENOMIC DNA]</scope>
    <source>
        <strain evidence="1 2">LMG 5362</strain>
    </source>
</reference>
<name>R7WHE0_9NOCA</name>
<evidence type="ECO:0000313" key="1">
    <source>
        <dbReference type="EMBL" id="EOM74452.1"/>
    </source>
</evidence>
<protein>
    <submittedName>
        <fullName evidence="1">Uncharacterized protein</fullName>
    </submittedName>
</protein>
<keyword evidence="2" id="KW-1185">Reference proteome</keyword>
<comment type="caution">
    <text evidence="1">The sequence shown here is derived from an EMBL/GenBank/DDBJ whole genome shotgun (WGS) entry which is preliminary data.</text>
</comment>